<dbReference type="Gene3D" id="3.90.550.10">
    <property type="entry name" value="Spore Coat Polysaccharide Biosynthesis Protein SpsA, Chain A"/>
    <property type="match status" value="1"/>
</dbReference>
<dbReference type="PANTHER" id="PTHR36529:SF1">
    <property type="entry name" value="GLYCOSYLTRANSFERASE"/>
    <property type="match status" value="1"/>
</dbReference>
<evidence type="ECO:0008006" key="4">
    <source>
        <dbReference type="Google" id="ProtNLM"/>
    </source>
</evidence>
<dbReference type="Proteomes" id="UP000005143">
    <property type="component" value="Unassembled WGS sequence"/>
</dbReference>
<dbReference type="InterPro" id="IPR018641">
    <property type="entry name" value="Trfase_1_rSAM/seldom-assoc"/>
</dbReference>
<comment type="caution">
    <text evidence="2">The sequence shown here is derived from an EMBL/GenBank/DDBJ whole genome shotgun (WGS) entry which is preliminary data.</text>
</comment>
<reference evidence="2 3" key="1">
    <citation type="journal article" date="2013" name="Biodegradation">
        <title>Quantitative proteomic analysis of ibuprofen-degrading Patulibacter sp. strain I11.</title>
        <authorList>
            <person name="Almeida B."/>
            <person name="Kjeldal H."/>
            <person name="Lolas I."/>
            <person name="Knudsen A.D."/>
            <person name="Carvalho G."/>
            <person name="Nielsen K.L."/>
            <person name="Barreto Crespo M.T."/>
            <person name="Stensballe A."/>
            <person name="Nielsen J.L."/>
        </authorList>
    </citation>
    <scope>NUCLEOTIDE SEQUENCE [LARGE SCALE GENOMIC DNA]</scope>
    <source>
        <strain evidence="2 3">I11</strain>
    </source>
</reference>
<accession>H0E0V2</accession>
<sequence>MSFALVVIAKAPVAGRSKTRLCPPCTPHEAAALAEAALRDTLDAVLATPADRRVLVLDGDPGPWLPAGLELLRQRGDGLDQRLAAAFEDVGGPALLIGMDTPQATPELLAASGRRLLTPGTDAVLGPALDGGYWGLGLRRPDRALLEGIPMSVADTGARQHQRLCAAGLRVACLPPLRDVDRIVDARAVAALAPGGRFARTLRTIEPLAAPEPRPRTGDAAPSPVVAVRA</sequence>
<dbReference type="InterPro" id="IPR029044">
    <property type="entry name" value="Nucleotide-diphossugar_trans"/>
</dbReference>
<dbReference type="OrthoDB" id="9798250at2"/>
<proteinExistence type="predicted"/>
<keyword evidence="3" id="KW-1185">Reference proteome</keyword>
<gene>
    <name evidence="2" type="ORF">PAI11_04100</name>
</gene>
<dbReference type="AlphaFoldDB" id="H0E0V2"/>
<feature type="region of interest" description="Disordered" evidence="1">
    <location>
        <begin position="208"/>
        <end position="230"/>
    </location>
</feature>
<name>H0E0V2_9ACTN</name>
<dbReference type="PANTHER" id="PTHR36529">
    <property type="entry name" value="SLL1095 PROTEIN"/>
    <property type="match status" value="1"/>
</dbReference>
<dbReference type="EMBL" id="AGUD01000012">
    <property type="protein sequence ID" value="EHN12716.1"/>
    <property type="molecule type" value="Genomic_DNA"/>
</dbReference>
<organism evidence="2 3">
    <name type="scientific">Patulibacter medicamentivorans</name>
    <dbReference type="NCBI Taxonomy" id="1097667"/>
    <lineage>
        <taxon>Bacteria</taxon>
        <taxon>Bacillati</taxon>
        <taxon>Actinomycetota</taxon>
        <taxon>Thermoleophilia</taxon>
        <taxon>Solirubrobacterales</taxon>
        <taxon>Patulibacteraceae</taxon>
        <taxon>Patulibacter</taxon>
    </lineage>
</organism>
<dbReference type="Pfam" id="PF09837">
    <property type="entry name" value="DUF2064"/>
    <property type="match status" value="1"/>
</dbReference>
<dbReference type="RefSeq" id="WP_007570331.1">
    <property type="nucleotide sequence ID" value="NZ_AGUD01000012.1"/>
</dbReference>
<evidence type="ECO:0000256" key="1">
    <source>
        <dbReference type="SAM" id="MobiDB-lite"/>
    </source>
</evidence>
<protein>
    <recommendedName>
        <fullName evidence="4">Glycosyltransferase</fullName>
    </recommendedName>
</protein>
<dbReference type="SUPFAM" id="SSF53448">
    <property type="entry name" value="Nucleotide-diphospho-sugar transferases"/>
    <property type="match status" value="1"/>
</dbReference>
<evidence type="ECO:0000313" key="3">
    <source>
        <dbReference type="Proteomes" id="UP000005143"/>
    </source>
</evidence>
<dbReference type="PATRIC" id="fig|1097667.3.peg.409"/>
<evidence type="ECO:0000313" key="2">
    <source>
        <dbReference type="EMBL" id="EHN12716.1"/>
    </source>
</evidence>